<dbReference type="GO" id="GO:0005886">
    <property type="term" value="C:plasma membrane"/>
    <property type="evidence" value="ECO:0007669"/>
    <property type="project" value="UniProtKB-SubCell"/>
</dbReference>
<keyword evidence="2" id="KW-1003">Cell membrane</keyword>
<sequence>MYLVVDQDRMETGGSPLSAAMFGPERRATPLWTVLIPFFNEAAFLGQTIASLASQTVPFQLLLVDNGSTDDSVVIARAAIAAHGLDATIISETVPGKVSALRTGLGRVRTRYVATCDADTLYPPHYLAEAEALLAQDGCVVAGAYFVDPGADQSALDAEARRILTAARMLPRQCHAGGAGQCFDVAALRAVGGFDAALWGYILEDHEVIHRTMSQGDMRYSKDLWCMPSPRERDRASIRWTLFERLVYTAAAPWAGDWFFYHFLARRLQRRRLMSVQIRERAFQTVTSFAHLPVPSNHGGPIRAASHPVR</sequence>
<evidence type="ECO:0000256" key="4">
    <source>
        <dbReference type="ARBA" id="ARBA00022679"/>
    </source>
</evidence>
<keyword evidence="4 7" id="KW-0808">Transferase</keyword>
<evidence type="ECO:0000256" key="1">
    <source>
        <dbReference type="ARBA" id="ARBA00004236"/>
    </source>
</evidence>
<dbReference type="GO" id="GO:0016757">
    <property type="term" value="F:glycosyltransferase activity"/>
    <property type="evidence" value="ECO:0007669"/>
    <property type="project" value="UniProtKB-KW"/>
</dbReference>
<dbReference type="InterPro" id="IPR029044">
    <property type="entry name" value="Nucleotide-diphossugar_trans"/>
</dbReference>
<dbReference type="GeneID" id="93798890"/>
<comment type="subcellular location">
    <subcellularLocation>
        <location evidence="1">Cell membrane</location>
    </subcellularLocation>
</comment>
<dbReference type="PANTHER" id="PTHR43646">
    <property type="entry name" value="GLYCOSYLTRANSFERASE"/>
    <property type="match status" value="1"/>
</dbReference>
<gene>
    <name evidence="7" type="ORF">AVM11_09935</name>
</gene>
<feature type="domain" description="Glycosyltransferase 2-like" evidence="6">
    <location>
        <begin position="33"/>
        <end position="153"/>
    </location>
</feature>
<name>A0A175XZQ6_9SPHN</name>
<keyword evidence="3" id="KW-0328">Glycosyltransferase</keyword>
<keyword evidence="5" id="KW-0472">Membrane</keyword>
<dbReference type="Proteomes" id="UP000078460">
    <property type="component" value="Unassembled WGS sequence"/>
</dbReference>
<proteinExistence type="predicted"/>
<evidence type="ECO:0000256" key="2">
    <source>
        <dbReference type="ARBA" id="ARBA00022475"/>
    </source>
</evidence>
<dbReference type="SUPFAM" id="SSF53448">
    <property type="entry name" value="Nucleotide-diphospho-sugar transferases"/>
    <property type="match status" value="1"/>
</dbReference>
<evidence type="ECO:0000256" key="5">
    <source>
        <dbReference type="ARBA" id="ARBA00023136"/>
    </source>
</evidence>
<dbReference type="InterPro" id="IPR001173">
    <property type="entry name" value="Glyco_trans_2-like"/>
</dbReference>
<evidence type="ECO:0000256" key="3">
    <source>
        <dbReference type="ARBA" id="ARBA00022676"/>
    </source>
</evidence>
<organism evidence="7 8">
    <name type="scientific">Sphingomonas melonis TY</name>
    <dbReference type="NCBI Taxonomy" id="621456"/>
    <lineage>
        <taxon>Bacteria</taxon>
        <taxon>Pseudomonadati</taxon>
        <taxon>Pseudomonadota</taxon>
        <taxon>Alphaproteobacteria</taxon>
        <taxon>Sphingomonadales</taxon>
        <taxon>Sphingomonadaceae</taxon>
        <taxon>Sphingomonas</taxon>
    </lineage>
</organism>
<dbReference type="STRING" id="621456.BJP26_07210"/>
<dbReference type="Gene3D" id="3.90.550.10">
    <property type="entry name" value="Spore Coat Polysaccharide Biosynthesis Protein SpsA, Chain A"/>
    <property type="match status" value="1"/>
</dbReference>
<dbReference type="EMBL" id="LQCK02000056">
    <property type="protein sequence ID" value="KZB93962.1"/>
    <property type="molecule type" value="Genomic_DNA"/>
</dbReference>
<evidence type="ECO:0000259" key="6">
    <source>
        <dbReference type="Pfam" id="PF00535"/>
    </source>
</evidence>
<evidence type="ECO:0000313" key="7">
    <source>
        <dbReference type="EMBL" id="KZB93962.1"/>
    </source>
</evidence>
<dbReference type="RefSeq" id="WP_017978588.1">
    <property type="nucleotide sequence ID" value="NZ_CP017578.1"/>
</dbReference>
<protein>
    <submittedName>
        <fullName evidence="7">Glycosyl transferase family 2</fullName>
    </submittedName>
</protein>
<evidence type="ECO:0000313" key="8">
    <source>
        <dbReference type="Proteomes" id="UP000078460"/>
    </source>
</evidence>
<dbReference type="KEGG" id="smy:BJP26_07210"/>
<keyword evidence="8" id="KW-1185">Reference proteome</keyword>
<accession>A0A175XZQ6</accession>
<dbReference type="Pfam" id="PF00535">
    <property type="entry name" value="Glycos_transf_2"/>
    <property type="match status" value="1"/>
</dbReference>
<dbReference type="OrthoDB" id="8455661at2"/>
<reference evidence="7" key="1">
    <citation type="submission" date="2016-03" db="EMBL/GenBank/DDBJ databases">
        <title>Sphingomonas melonis TY, whole genome shotgun sequencing.</title>
        <authorList>
            <person name="Wang H."/>
            <person name="Zhu P."/>
        </authorList>
    </citation>
    <scope>NUCLEOTIDE SEQUENCE [LARGE SCALE GENOMIC DNA]</scope>
    <source>
        <strain evidence="7">TY</strain>
    </source>
</reference>
<dbReference type="CDD" id="cd00761">
    <property type="entry name" value="Glyco_tranf_GTA_type"/>
    <property type="match status" value="1"/>
</dbReference>
<dbReference type="AlphaFoldDB" id="A0A175XZQ6"/>
<comment type="caution">
    <text evidence="7">The sequence shown here is derived from an EMBL/GenBank/DDBJ whole genome shotgun (WGS) entry which is preliminary data.</text>
</comment>
<dbReference type="PANTHER" id="PTHR43646:SF2">
    <property type="entry name" value="GLYCOSYLTRANSFERASE 2-LIKE DOMAIN-CONTAINING PROTEIN"/>
    <property type="match status" value="1"/>
</dbReference>